<dbReference type="EMBL" id="LN679170">
    <property type="protein sequence ID" value="CEL62813.1"/>
    <property type="molecule type" value="Genomic_DNA"/>
</dbReference>
<keyword evidence="2" id="KW-0472">Membrane</keyword>
<evidence type="ECO:0000256" key="2">
    <source>
        <dbReference type="SAM" id="Phobius"/>
    </source>
</evidence>
<evidence type="ECO:0000313" key="4">
    <source>
        <dbReference type="Proteomes" id="UP000059188"/>
    </source>
</evidence>
<dbReference type="Proteomes" id="UP000059188">
    <property type="component" value="Unassembled WGS sequence"/>
</dbReference>
<dbReference type="STRING" id="1108050.A0A0B7G2U7"/>
<keyword evidence="4" id="KW-1185">Reference proteome</keyword>
<evidence type="ECO:0008006" key="5">
    <source>
        <dbReference type="Google" id="ProtNLM"/>
    </source>
</evidence>
<feature type="region of interest" description="Disordered" evidence="1">
    <location>
        <begin position="348"/>
        <end position="371"/>
    </location>
</feature>
<evidence type="ECO:0000256" key="1">
    <source>
        <dbReference type="SAM" id="MobiDB-lite"/>
    </source>
</evidence>
<feature type="compositionally biased region" description="Low complexity" evidence="1">
    <location>
        <begin position="350"/>
        <end position="366"/>
    </location>
</feature>
<protein>
    <recommendedName>
        <fullName evidence="5">Transmembrane protein</fullName>
    </recommendedName>
</protein>
<keyword evidence="2" id="KW-0812">Transmembrane</keyword>
<evidence type="ECO:0000313" key="3">
    <source>
        <dbReference type="EMBL" id="CEL62813.1"/>
    </source>
</evidence>
<dbReference type="AlphaFoldDB" id="A0A0B7G2U7"/>
<feature type="transmembrane region" description="Helical" evidence="2">
    <location>
        <begin position="276"/>
        <end position="299"/>
    </location>
</feature>
<dbReference type="OrthoDB" id="2563669at2759"/>
<name>A0A0B7G2U7_THACB</name>
<sequence length="438" mass="47412">MLRNFTLDDASALISYDSTWDDGFNSPADKQFAKYQGQSFHCTNIDGAVANMTFRGTAVYIYGAKRSNHGLYRVTINDEESPAMSGRPPLGQPDQFQTLLFSKEGLPNGENTLKLTNVREGDRLDYVDIDYIVITRDVDESNEANRVTASHDQFTYSSLWSSQSNMQGYRDSSAHVTNTPGEKATLKFSGPEVFVYGGVGPASGTFRVEIDGQDRGVLNAKRSASGHPPVTLFSTSGLSNEDHTLSLTNLEGGKSLTIDYAEYTSGKSKSNSSAGLIGGTVGGVVAGLAVLALLGWCFIQKRRRSRHEILEDRFSPMSSTAPANPYWNNNVQITPYVDNSNQPPIGYIQTSPVSPGTHTSSVTTTTRKGDVSFAPLPTLESAESSYASSTQFGVSSPRSASDQTSIHEIDAGTLPPMYDQVFSTQPRPLPQEVSAPHL</sequence>
<proteinExistence type="predicted"/>
<keyword evidence="2" id="KW-1133">Transmembrane helix</keyword>
<organism evidence="3 4">
    <name type="scientific">Thanatephorus cucumeris (strain AG1-IB / isolate 7/3/14)</name>
    <name type="common">Lettuce bottom rot fungus</name>
    <name type="synonym">Rhizoctonia solani</name>
    <dbReference type="NCBI Taxonomy" id="1108050"/>
    <lineage>
        <taxon>Eukaryota</taxon>
        <taxon>Fungi</taxon>
        <taxon>Dikarya</taxon>
        <taxon>Basidiomycota</taxon>
        <taxon>Agaricomycotina</taxon>
        <taxon>Agaricomycetes</taxon>
        <taxon>Cantharellales</taxon>
        <taxon>Ceratobasidiaceae</taxon>
        <taxon>Rhizoctonia</taxon>
        <taxon>Rhizoctonia solani AG-1</taxon>
    </lineage>
</organism>
<accession>A0A0B7G2U7</accession>
<gene>
    <name evidence="3" type="ORF">RSOLAG1IB_10497</name>
</gene>
<reference evidence="3 4" key="1">
    <citation type="submission" date="2014-11" db="EMBL/GenBank/DDBJ databases">
        <authorList>
            <person name="Wibberg Daniel"/>
        </authorList>
    </citation>
    <scope>NUCLEOTIDE SEQUENCE [LARGE SCALE GENOMIC DNA]</scope>
    <source>
        <strain evidence="3">Rhizoctonia solani AG1-IB 7/3/14</strain>
    </source>
</reference>
<feature type="region of interest" description="Disordered" evidence="1">
    <location>
        <begin position="416"/>
        <end position="438"/>
    </location>
</feature>
<dbReference type="Gene3D" id="2.60.120.260">
    <property type="entry name" value="Galactose-binding domain-like"/>
    <property type="match status" value="2"/>
</dbReference>